<dbReference type="EC" id="3.1.11.6" evidence="6"/>
<comment type="catalytic activity">
    <reaction evidence="6">
        <text>Exonucleolytic cleavage in either 5'- to 3'- or 3'- to 5'-direction to yield nucleoside 5'-phosphates.</text>
        <dbReference type="EC" id="3.1.11.6"/>
    </reaction>
</comment>
<evidence type="ECO:0000256" key="1">
    <source>
        <dbReference type="ARBA" id="ARBA00009998"/>
    </source>
</evidence>
<dbReference type="Gene3D" id="1.10.287.1040">
    <property type="entry name" value="Exonuclease VII, small subunit"/>
    <property type="match status" value="1"/>
</dbReference>
<dbReference type="GO" id="GO:0005829">
    <property type="term" value="C:cytosol"/>
    <property type="evidence" value="ECO:0007669"/>
    <property type="project" value="TreeGrafter"/>
</dbReference>
<comment type="subcellular location">
    <subcellularLocation>
        <location evidence="6">Cytoplasm</location>
    </subcellularLocation>
</comment>
<dbReference type="Pfam" id="PF02609">
    <property type="entry name" value="Exonuc_VII_S"/>
    <property type="match status" value="1"/>
</dbReference>
<protein>
    <recommendedName>
        <fullName evidence="6">Exodeoxyribonuclease 7 small subunit</fullName>
        <ecNumber evidence="6">3.1.11.6</ecNumber>
    </recommendedName>
    <alternativeName>
        <fullName evidence="6">Exodeoxyribonuclease VII small subunit</fullName>
        <shortName evidence="6">Exonuclease VII small subunit</shortName>
    </alternativeName>
</protein>
<comment type="subunit">
    <text evidence="6">Heterooligomer composed of large and small subunits.</text>
</comment>
<dbReference type="GO" id="GO:0006308">
    <property type="term" value="P:DNA catabolic process"/>
    <property type="evidence" value="ECO:0007669"/>
    <property type="project" value="UniProtKB-UniRule"/>
</dbReference>
<dbReference type="SUPFAM" id="SSF116842">
    <property type="entry name" value="XseB-like"/>
    <property type="match status" value="1"/>
</dbReference>
<reference evidence="7" key="1">
    <citation type="submission" date="2014-08" db="EMBL/GenBank/DDBJ databases">
        <authorList>
            <person name="Falentin Helene"/>
        </authorList>
    </citation>
    <scope>NUCLEOTIDE SEQUENCE</scope>
</reference>
<evidence type="ECO:0000313" key="7">
    <source>
        <dbReference type="EMBL" id="CEP26483.1"/>
    </source>
</evidence>
<dbReference type="HAMAP" id="MF_00337">
    <property type="entry name" value="Exonuc_7_S"/>
    <property type="match status" value="1"/>
</dbReference>
<evidence type="ECO:0000256" key="2">
    <source>
        <dbReference type="ARBA" id="ARBA00022490"/>
    </source>
</evidence>
<comment type="function">
    <text evidence="6">Bidirectionally degrades single-stranded DNA into large acid-insoluble oligonucleotides, which are then degraded further into small acid-soluble oligonucleotides.</text>
</comment>
<keyword evidence="5 6" id="KW-0269">Exonuclease</keyword>
<dbReference type="PIRSF" id="PIRSF006488">
    <property type="entry name" value="Exonuc_VII_S"/>
    <property type="match status" value="1"/>
</dbReference>
<dbReference type="GO" id="GO:0008855">
    <property type="term" value="F:exodeoxyribonuclease VII activity"/>
    <property type="evidence" value="ECO:0007669"/>
    <property type="project" value="UniProtKB-UniRule"/>
</dbReference>
<evidence type="ECO:0000256" key="4">
    <source>
        <dbReference type="ARBA" id="ARBA00022801"/>
    </source>
</evidence>
<dbReference type="NCBIfam" id="TIGR01280">
    <property type="entry name" value="xseB"/>
    <property type="match status" value="1"/>
</dbReference>
<dbReference type="GO" id="GO:0009318">
    <property type="term" value="C:exodeoxyribonuclease VII complex"/>
    <property type="evidence" value="ECO:0007669"/>
    <property type="project" value="UniProtKB-UniRule"/>
</dbReference>
<dbReference type="PATRIC" id="fig|66712.6.peg.1641"/>
<proteinExistence type="inferred from homology"/>
<keyword evidence="3 6" id="KW-0540">Nuclease</keyword>
<evidence type="ECO:0000256" key="6">
    <source>
        <dbReference type="HAMAP-Rule" id="MF_00337"/>
    </source>
</evidence>
<dbReference type="KEGG" id="pfre:RM25_1613"/>
<comment type="similarity">
    <text evidence="1 6">Belongs to the XseB family.</text>
</comment>
<dbReference type="InterPro" id="IPR037004">
    <property type="entry name" value="Exonuc_VII_ssu_sf"/>
</dbReference>
<dbReference type="NCBIfam" id="NF002139">
    <property type="entry name" value="PRK00977.1-3"/>
    <property type="match status" value="1"/>
</dbReference>
<keyword evidence="4 6" id="KW-0378">Hydrolase</keyword>
<dbReference type="RefSeq" id="WP_013161567.1">
    <property type="nucleotide sequence ID" value="NZ_CP010341.1"/>
</dbReference>
<keyword evidence="2 6" id="KW-0963">Cytoplasm</keyword>
<organism evidence="7">
    <name type="scientific">Propionibacterium freudenreichii subsp. freudenreichii</name>
    <dbReference type="NCBI Taxonomy" id="66712"/>
    <lineage>
        <taxon>Bacteria</taxon>
        <taxon>Bacillati</taxon>
        <taxon>Actinomycetota</taxon>
        <taxon>Actinomycetes</taxon>
        <taxon>Propionibacteriales</taxon>
        <taxon>Propionibacteriaceae</taxon>
        <taxon>Propionibacterium</taxon>
    </lineage>
</organism>
<dbReference type="AlphaFoldDB" id="A0A068VSQ8"/>
<evidence type="ECO:0000256" key="5">
    <source>
        <dbReference type="ARBA" id="ARBA00022839"/>
    </source>
</evidence>
<sequence>MAADEQPELSYEQARAELADVVTKLESGGVPLADSMQLWQRGEKLARICQGWLDAARATIDKARQADQAASDAGEIADDE</sequence>
<name>A0A068VSQ8_PROFF</name>
<accession>A0A068VSQ8</accession>
<dbReference type="PANTHER" id="PTHR34137:SF1">
    <property type="entry name" value="EXODEOXYRIBONUCLEASE 7 SMALL SUBUNIT"/>
    <property type="match status" value="1"/>
</dbReference>
<dbReference type="InterPro" id="IPR003761">
    <property type="entry name" value="Exonuc_VII_S"/>
</dbReference>
<dbReference type="PANTHER" id="PTHR34137">
    <property type="entry name" value="EXODEOXYRIBONUCLEASE 7 SMALL SUBUNIT"/>
    <property type="match status" value="1"/>
</dbReference>
<gene>
    <name evidence="6 7" type="primary">xseB</name>
    <name evidence="7" type="ORF">PFCIRM138_07800</name>
</gene>
<evidence type="ECO:0000256" key="3">
    <source>
        <dbReference type="ARBA" id="ARBA00022722"/>
    </source>
</evidence>
<dbReference type="EMBL" id="LM676412">
    <property type="protein sequence ID" value="CEP26483.1"/>
    <property type="molecule type" value="Genomic_DNA"/>
</dbReference>